<dbReference type="InterPro" id="IPR029058">
    <property type="entry name" value="AB_hydrolase_fold"/>
</dbReference>
<accession>A0ABV2MRC9</accession>
<dbReference type="PANTHER" id="PTHR43689">
    <property type="entry name" value="HYDROLASE"/>
    <property type="match status" value="1"/>
</dbReference>
<dbReference type="SUPFAM" id="SSF53474">
    <property type="entry name" value="alpha/beta-Hydrolases"/>
    <property type="match status" value="1"/>
</dbReference>
<protein>
    <submittedName>
        <fullName evidence="2">Pimeloyl-ACP methyl ester carboxylesterase</fullName>
    </submittedName>
</protein>
<dbReference type="InterPro" id="IPR000073">
    <property type="entry name" value="AB_hydrolase_1"/>
</dbReference>
<name>A0ABV2MRC9_9HYPH</name>
<dbReference type="Gene3D" id="3.40.50.1820">
    <property type="entry name" value="alpha/beta hydrolase"/>
    <property type="match status" value="1"/>
</dbReference>
<sequence>MLVAHSIGCAAPLLLAPRRPDLIRAMLLIAPCCRPVPFKPLLLLRMAMTPLIGSAIRRQMTTRWPEMIFHSAVRTSAGPNPVPEYLAALPARHIVSSPSIETMAAELSAFNADMAALGHISSELPITVVFGDRDRVIDHRWHSEWIRRNHDQALFKTLRGVGHLPHHVCAEVCVELLERLVEANMSPMDNRRSPVA</sequence>
<dbReference type="PANTHER" id="PTHR43689:SF8">
    <property type="entry name" value="ALPHA_BETA-HYDROLASES SUPERFAMILY PROTEIN"/>
    <property type="match status" value="1"/>
</dbReference>
<organism evidence="2 3">
    <name type="scientific">Rhizobium binae</name>
    <dbReference type="NCBI Taxonomy" id="1138190"/>
    <lineage>
        <taxon>Bacteria</taxon>
        <taxon>Pseudomonadati</taxon>
        <taxon>Pseudomonadota</taxon>
        <taxon>Alphaproteobacteria</taxon>
        <taxon>Hyphomicrobiales</taxon>
        <taxon>Rhizobiaceae</taxon>
        <taxon>Rhizobium/Agrobacterium group</taxon>
        <taxon>Rhizobium</taxon>
    </lineage>
</organism>
<reference evidence="2 3" key="1">
    <citation type="submission" date="2024-06" db="EMBL/GenBank/DDBJ databases">
        <title>Genomic Encyclopedia of Type Strains, Phase IV (KMG-IV): sequencing the most valuable type-strain genomes for metagenomic binning, comparative biology and taxonomic classification.</title>
        <authorList>
            <person name="Goeker M."/>
        </authorList>
    </citation>
    <scope>NUCLEOTIDE SEQUENCE [LARGE SCALE GENOMIC DNA]</scope>
    <source>
        <strain evidence="2 3">DSM 29288</strain>
    </source>
</reference>
<dbReference type="EMBL" id="JBEPMY010000041">
    <property type="protein sequence ID" value="MET3758966.1"/>
    <property type="molecule type" value="Genomic_DNA"/>
</dbReference>
<evidence type="ECO:0000313" key="2">
    <source>
        <dbReference type="EMBL" id="MET3758966.1"/>
    </source>
</evidence>
<proteinExistence type="predicted"/>
<dbReference type="GeneID" id="91150361"/>
<gene>
    <name evidence="2" type="ORF">ABID08_006350</name>
</gene>
<comment type="caution">
    <text evidence="2">The sequence shown here is derived from an EMBL/GenBank/DDBJ whole genome shotgun (WGS) entry which is preliminary data.</text>
</comment>
<evidence type="ECO:0000259" key="1">
    <source>
        <dbReference type="Pfam" id="PF12697"/>
    </source>
</evidence>
<dbReference type="Pfam" id="PF12697">
    <property type="entry name" value="Abhydrolase_6"/>
    <property type="match status" value="1"/>
</dbReference>
<dbReference type="Proteomes" id="UP001549077">
    <property type="component" value="Unassembled WGS sequence"/>
</dbReference>
<keyword evidence="3" id="KW-1185">Reference proteome</keyword>
<feature type="domain" description="AB hydrolase-1" evidence="1">
    <location>
        <begin position="2"/>
        <end position="168"/>
    </location>
</feature>
<evidence type="ECO:0000313" key="3">
    <source>
        <dbReference type="Proteomes" id="UP001549077"/>
    </source>
</evidence>
<dbReference type="RefSeq" id="WP_246735440.1">
    <property type="nucleotide sequence ID" value="NZ_CP071604.1"/>
</dbReference>